<keyword evidence="2" id="KW-1185">Reference proteome</keyword>
<dbReference type="PANTHER" id="PTHR47679:SF1">
    <property type="entry name" value="PROTEIN TORNADO 1"/>
    <property type="match status" value="1"/>
</dbReference>
<evidence type="ECO:0000313" key="1">
    <source>
        <dbReference type="EMBL" id="WMV21428.1"/>
    </source>
</evidence>
<dbReference type="InterPro" id="IPR032675">
    <property type="entry name" value="LRR_dom_sf"/>
</dbReference>
<proteinExistence type="predicted"/>
<reference evidence="1" key="1">
    <citation type="submission" date="2023-08" db="EMBL/GenBank/DDBJ databases">
        <title>A de novo genome assembly of Solanum verrucosum Schlechtendal, a Mexican diploid species geographically isolated from the other diploid A-genome species in potato relatives.</title>
        <authorList>
            <person name="Hosaka K."/>
        </authorList>
    </citation>
    <scope>NUCLEOTIDE SEQUENCE</scope>
    <source>
        <tissue evidence="1">Young leaves</tissue>
    </source>
</reference>
<dbReference type="PANTHER" id="PTHR47679">
    <property type="entry name" value="PROTEIN TORNADO 1"/>
    <property type="match status" value="1"/>
</dbReference>
<sequence>MFMFVDDEHMGVEGPSNPIDMVGASVLASALKVNGGLEELQIWEDSIGSKSAEELSKMIEVNSTLRLLTIFDSKSITATPLISAVLARNRSMEVLIWNGENNEKTSKVVEFVPENSTLQIYRLNVSGACRVACALGMNSTVKTLDLTGVWLKSRWAKEFRWVLEQNRTLKEINLSNTCLKDKRSCLCCSWPFQEPQLAEAVS</sequence>
<accession>A0AAF0TNG8</accession>
<organism evidence="1 2">
    <name type="scientific">Solanum verrucosum</name>
    <dbReference type="NCBI Taxonomy" id="315347"/>
    <lineage>
        <taxon>Eukaryota</taxon>
        <taxon>Viridiplantae</taxon>
        <taxon>Streptophyta</taxon>
        <taxon>Embryophyta</taxon>
        <taxon>Tracheophyta</taxon>
        <taxon>Spermatophyta</taxon>
        <taxon>Magnoliopsida</taxon>
        <taxon>eudicotyledons</taxon>
        <taxon>Gunneridae</taxon>
        <taxon>Pentapetalae</taxon>
        <taxon>asterids</taxon>
        <taxon>lamiids</taxon>
        <taxon>Solanales</taxon>
        <taxon>Solanaceae</taxon>
        <taxon>Solanoideae</taxon>
        <taxon>Solaneae</taxon>
        <taxon>Solanum</taxon>
    </lineage>
</organism>
<evidence type="ECO:0000313" key="2">
    <source>
        <dbReference type="Proteomes" id="UP001234989"/>
    </source>
</evidence>
<dbReference type="SUPFAM" id="SSF52047">
    <property type="entry name" value="RNI-like"/>
    <property type="match status" value="1"/>
</dbReference>
<dbReference type="Proteomes" id="UP001234989">
    <property type="component" value="Chromosome 3"/>
</dbReference>
<gene>
    <name evidence="1" type="ORF">MTR67_014813</name>
</gene>
<protein>
    <submittedName>
        <fullName evidence="1">Uncharacterized protein</fullName>
    </submittedName>
</protein>
<name>A0AAF0TNG8_SOLVR</name>
<dbReference type="AlphaFoldDB" id="A0AAF0TNG8"/>
<dbReference type="EMBL" id="CP133614">
    <property type="protein sequence ID" value="WMV21428.1"/>
    <property type="molecule type" value="Genomic_DNA"/>
</dbReference>
<dbReference type="Gene3D" id="3.80.10.10">
    <property type="entry name" value="Ribonuclease Inhibitor"/>
    <property type="match status" value="2"/>
</dbReference>